<dbReference type="RefSeq" id="WP_404612122.1">
    <property type="nucleotide sequence ID" value="NZ_JADIKK010000008.1"/>
</dbReference>
<dbReference type="EMBL" id="JADIKK010000008">
    <property type="protein sequence ID" value="MFK2876391.1"/>
    <property type="molecule type" value="Genomic_DNA"/>
</dbReference>
<keyword evidence="2" id="KW-1185">Reference proteome</keyword>
<organism evidence="1 2">
    <name type="scientific">Rhodanobacter hydrolyticus</name>
    <dbReference type="NCBI Taxonomy" id="2250595"/>
    <lineage>
        <taxon>Bacteria</taxon>
        <taxon>Pseudomonadati</taxon>
        <taxon>Pseudomonadota</taxon>
        <taxon>Gammaproteobacteria</taxon>
        <taxon>Lysobacterales</taxon>
        <taxon>Rhodanobacteraceae</taxon>
        <taxon>Rhodanobacter</taxon>
    </lineage>
</organism>
<proteinExistence type="predicted"/>
<comment type="caution">
    <text evidence="1">The sequence shown here is derived from an EMBL/GenBank/DDBJ whole genome shotgun (WGS) entry which is preliminary data.</text>
</comment>
<evidence type="ECO:0000313" key="1">
    <source>
        <dbReference type="EMBL" id="MFK2876391.1"/>
    </source>
</evidence>
<sequence length="77" mass="8922">MAPTLEPPHFVRVDDYVWLGYSFHLNTVPQITRQYFDAIRAPQKAYVLVPRTGHDPNAAMVDAQYKLLIERVLPLTR</sequence>
<dbReference type="Proteomes" id="UP001620339">
    <property type="component" value="Unassembled WGS sequence"/>
</dbReference>
<accession>A0ABW8J5G1</accession>
<reference evidence="1 2" key="1">
    <citation type="submission" date="2020-10" db="EMBL/GenBank/DDBJ databases">
        <title>Phylogeny of dyella-like bacteria.</title>
        <authorList>
            <person name="Fu J."/>
        </authorList>
    </citation>
    <scope>NUCLEOTIDE SEQUENCE [LARGE SCALE GENOMIC DNA]</scope>
    <source>
        <strain evidence="1 2">KACC 19113</strain>
    </source>
</reference>
<evidence type="ECO:0008006" key="3">
    <source>
        <dbReference type="Google" id="ProtNLM"/>
    </source>
</evidence>
<evidence type="ECO:0000313" key="2">
    <source>
        <dbReference type="Proteomes" id="UP001620339"/>
    </source>
</evidence>
<gene>
    <name evidence="1" type="ORF">ISP25_04820</name>
</gene>
<protein>
    <recommendedName>
        <fullName evidence="3">Alpha/beta hydrolase</fullName>
    </recommendedName>
</protein>
<name>A0ABW8J5G1_9GAMM</name>